<organism evidence="12 13">
    <name type="scientific">Sediminispirochaeta smaragdinae (strain DSM 11293 / JCM 15392 / SEBR 4228)</name>
    <name type="common">Spirochaeta smaragdinae</name>
    <dbReference type="NCBI Taxonomy" id="573413"/>
    <lineage>
        <taxon>Bacteria</taxon>
        <taxon>Pseudomonadati</taxon>
        <taxon>Spirochaetota</taxon>
        <taxon>Spirochaetia</taxon>
        <taxon>Spirochaetales</taxon>
        <taxon>Spirochaetaceae</taxon>
        <taxon>Sediminispirochaeta</taxon>
    </lineage>
</organism>
<protein>
    <recommendedName>
        <fullName evidence="2">histidine kinase</fullName>
        <ecNumber evidence="2">2.7.13.3</ecNumber>
    </recommendedName>
</protein>
<dbReference type="eggNOG" id="COG3920">
    <property type="taxonomic scope" value="Bacteria"/>
</dbReference>
<dbReference type="PANTHER" id="PTHR41523">
    <property type="entry name" value="TWO-COMPONENT SYSTEM SENSOR PROTEIN"/>
    <property type="match status" value="1"/>
</dbReference>
<evidence type="ECO:0000256" key="3">
    <source>
        <dbReference type="ARBA" id="ARBA00022553"/>
    </source>
</evidence>
<dbReference type="SMART" id="SM00387">
    <property type="entry name" value="HATPase_c"/>
    <property type="match status" value="1"/>
</dbReference>
<keyword evidence="9" id="KW-0812">Transmembrane</keyword>
<dbReference type="PROSITE" id="PS50109">
    <property type="entry name" value="HIS_KIN"/>
    <property type="match status" value="1"/>
</dbReference>
<sequence length="569" mass="63481">MKWHIGVLAIIFFSTLSVAAAVPVHVLVLHSYHSELPWTKGFDEGLHDAQAQYPELQYYTEYLDASRVGDSLSHQQWAEYLRAKYHSVKIDAIISESGPAANILYSYPELFGPIPQVMYSPVPHKTANYQLSVTPQIEAAIIGTAKLAIAQNPKAKKAIIIDGGNPATGSTIKLLHETLNGYGVDVQTVSNFTLPEIQDYLSTCKPNSMAFYTLVLRDRTGKKFIPQEVLDKLAEVSAIPIYTFWGTLADSGSTGGTMLDAQVIAYEGIKAILNYLTTGEFGTKYGTTQTYINWKLLKRYKISPRTIPQNAIILNRPEPFLVKYYVETVTVVSILFILGFIIMFIQFRRNLAINRQLCIKAEELQNALKEKELLYNEMNNRIKNNLTILSSMIILQINEIKNKTTKQQLENVVGRLQTLALVHEELSNKKHIKETNIHGSLQALILQVFNTMSSEPAEKQLLMDIDEIKMENRDAIACCLIVHELLTNAIKFAFPHGASGTIHVVLKKLLNQEVALSVSDSGIGIPSSYSMETDAKLGLKIVRLLVKQLGGSLEIRNAGGAVFLIKFRI</sequence>
<keyword evidence="8" id="KW-0175">Coiled coil</keyword>
<evidence type="ECO:0000256" key="10">
    <source>
        <dbReference type="SAM" id="SignalP"/>
    </source>
</evidence>
<reference evidence="12 13" key="1">
    <citation type="journal article" date="2010" name="Stand. Genomic Sci.">
        <title>Complete genome sequence of Spirochaeta smaragdinae type strain (SEBR 4228).</title>
        <authorList>
            <person name="Mavromatis K."/>
            <person name="Yasawong M."/>
            <person name="Chertkov O."/>
            <person name="Lapidus A."/>
            <person name="Lucas S."/>
            <person name="Nolan M."/>
            <person name="Del Rio T.G."/>
            <person name="Tice H."/>
            <person name="Cheng J.F."/>
            <person name="Pitluck S."/>
            <person name="Liolios K."/>
            <person name="Ivanova N."/>
            <person name="Tapia R."/>
            <person name="Han C."/>
            <person name="Bruce D."/>
            <person name="Goodwin L."/>
            <person name="Pati A."/>
            <person name="Chen A."/>
            <person name="Palaniappan K."/>
            <person name="Land M."/>
            <person name="Hauser L."/>
            <person name="Chang Y.J."/>
            <person name="Jeffries C.D."/>
            <person name="Detter J.C."/>
            <person name="Rohde M."/>
            <person name="Brambilla E."/>
            <person name="Spring S."/>
            <person name="Goker M."/>
            <person name="Sikorski J."/>
            <person name="Woyke T."/>
            <person name="Bristow J."/>
            <person name="Eisen J.A."/>
            <person name="Markowitz V."/>
            <person name="Hugenholtz P."/>
            <person name="Klenk H.P."/>
            <person name="Kyrpides N.C."/>
        </authorList>
    </citation>
    <scope>NUCLEOTIDE SEQUENCE [LARGE SCALE GENOMIC DNA]</scope>
    <source>
        <strain evidence="13">DSM 11293 / JCM 15392 / SEBR 4228</strain>
    </source>
</reference>
<evidence type="ECO:0000256" key="4">
    <source>
        <dbReference type="ARBA" id="ARBA00022679"/>
    </source>
</evidence>
<dbReference type="InterPro" id="IPR005467">
    <property type="entry name" value="His_kinase_dom"/>
</dbReference>
<dbReference type="GO" id="GO:0004673">
    <property type="term" value="F:protein histidine kinase activity"/>
    <property type="evidence" value="ECO:0007669"/>
    <property type="project" value="UniProtKB-EC"/>
</dbReference>
<dbReference type="STRING" id="573413.Spirs_2113"/>
<evidence type="ECO:0000259" key="11">
    <source>
        <dbReference type="PROSITE" id="PS50109"/>
    </source>
</evidence>
<proteinExistence type="predicted"/>
<keyword evidence="5" id="KW-0547">Nucleotide-binding</keyword>
<feature type="chain" id="PRO_5003150696" description="histidine kinase" evidence="10">
    <location>
        <begin position="20"/>
        <end position="569"/>
    </location>
</feature>
<evidence type="ECO:0000313" key="13">
    <source>
        <dbReference type="Proteomes" id="UP000002318"/>
    </source>
</evidence>
<dbReference type="InterPro" id="IPR036890">
    <property type="entry name" value="HATPase_C_sf"/>
</dbReference>
<keyword evidence="4" id="KW-0808">Transferase</keyword>
<keyword evidence="6 12" id="KW-0418">Kinase</keyword>
<name>E1R347_SEDSS</name>
<comment type="catalytic activity">
    <reaction evidence="1">
        <text>ATP + protein L-histidine = ADP + protein N-phospho-L-histidine.</text>
        <dbReference type="EC" id="2.7.13.3"/>
    </reaction>
</comment>
<evidence type="ECO:0000256" key="8">
    <source>
        <dbReference type="SAM" id="Coils"/>
    </source>
</evidence>
<keyword evidence="13" id="KW-1185">Reference proteome</keyword>
<dbReference type="HOGENOM" id="CLU_478886_0_0_12"/>
<dbReference type="KEGG" id="ssm:Spirs_2113"/>
<dbReference type="GO" id="GO:0005524">
    <property type="term" value="F:ATP binding"/>
    <property type="evidence" value="ECO:0007669"/>
    <property type="project" value="UniProtKB-KW"/>
</dbReference>
<evidence type="ECO:0000256" key="2">
    <source>
        <dbReference type="ARBA" id="ARBA00012438"/>
    </source>
</evidence>
<evidence type="ECO:0000256" key="6">
    <source>
        <dbReference type="ARBA" id="ARBA00022777"/>
    </source>
</evidence>
<feature type="domain" description="Histidine kinase" evidence="11">
    <location>
        <begin position="377"/>
        <end position="569"/>
    </location>
</feature>
<evidence type="ECO:0000313" key="12">
    <source>
        <dbReference type="EMBL" id="ADK81233.1"/>
    </source>
</evidence>
<keyword evidence="7" id="KW-0067">ATP-binding</keyword>
<dbReference type="InterPro" id="IPR011495">
    <property type="entry name" value="Sig_transdc_His_kin_sub2_dim/P"/>
</dbReference>
<dbReference type="OrthoDB" id="369073at2"/>
<dbReference type="AlphaFoldDB" id="E1R347"/>
<feature type="signal peptide" evidence="10">
    <location>
        <begin position="1"/>
        <end position="19"/>
    </location>
</feature>
<dbReference type="Pfam" id="PF02518">
    <property type="entry name" value="HATPase_c"/>
    <property type="match status" value="1"/>
</dbReference>
<gene>
    <name evidence="12" type="ordered locus">Spirs_2113</name>
</gene>
<dbReference type="EMBL" id="CP002116">
    <property type="protein sequence ID" value="ADK81233.1"/>
    <property type="molecule type" value="Genomic_DNA"/>
</dbReference>
<evidence type="ECO:0000256" key="1">
    <source>
        <dbReference type="ARBA" id="ARBA00000085"/>
    </source>
</evidence>
<accession>E1R347</accession>
<dbReference type="Gene3D" id="3.30.565.10">
    <property type="entry name" value="Histidine kinase-like ATPase, C-terminal domain"/>
    <property type="match status" value="1"/>
</dbReference>
<keyword evidence="10" id="KW-0732">Signal</keyword>
<dbReference type="Pfam" id="PF07568">
    <property type="entry name" value="HisKA_2"/>
    <property type="match status" value="1"/>
</dbReference>
<evidence type="ECO:0000256" key="5">
    <source>
        <dbReference type="ARBA" id="ARBA00022741"/>
    </source>
</evidence>
<dbReference type="Gene3D" id="3.30.450.20">
    <property type="entry name" value="PAS domain"/>
    <property type="match status" value="1"/>
</dbReference>
<dbReference type="EC" id="2.7.13.3" evidence="2"/>
<feature type="coiled-coil region" evidence="8">
    <location>
        <begin position="354"/>
        <end position="381"/>
    </location>
</feature>
<dbReference type="RefSeq" id="WP_013254697.1">
    <property type="nucleotide sequence ID" value="NC_014364.1"/>
</dbReference>
<feature type="transmembrane region" description="Helical" evidence="9">
    <location>
        <begin position="324"/>
        <end position="345"/>
    </location>
</feature>
<dbReference type="InterPro" id="IPR003594">
    <property type="entry name" value="HATPase_dom"/>
</dbReference>
<dbReference type="SUPFAM" id="SSF55874">
    <property type="entry name" value="ATPase domain of HSP90 chaperone/DNA topoisomerase II/histidine kinase"/>
    <property type="match status" value="1"/>
</dbReference>
<evidence type="ECO:0000256" key="7">
    <source>
        <dbReference type="ARBA" id="ARBA00022840"/>
    </source>
</evidence>
<evidence type="ECO:0000256" key="9">
    <source>
        <dbReference type="SAM" id="Phobius"/>
    </source>
</evidence>
<dbReference type="eggNOG" id="COG2984">
    <property type="taxonomic scope" value="Bacteria"/>
</dbReference>
<dbReference type="PANTHER" id="PTHR41523:SF8">
    <property type="entry name" value="ETHYLENE RESPONSE SENSOR PROTEIN"/>
    <property type="match status" value="1"/>
</dbReference>
<keyword evidence="9" id="KW-1133">Transmembrane helix</keyword>
<dbReference type="Proteomes" id="UP000002318">
    <property type="component" value="Chromosome"/>
</dbReference>
<keyword evidence="3" id="KW-0597">Phosphoprotein</keyword>
<keyword evidence="9" id="KW-0472">Membrane</keyword>